<dbReference type="EMBL" id="AP012057">
    <property type="protein sequence ID" value="BAN00794.1"/>
    <property type="molecule type" value="Genomic_DNA"/>
</dbReference>
<dbReference type="AlphaFoldDB" id="A0A6C7DVU2"/>
<sequence length="242" mass="25005">MLTGLALAVLVSTAVSAAPTAIDGGAVASSPAVRGEAFQVGDDPVEPQPLTARYRITLSIEWSPQTHPATIPPVGRSPHVSPPVVATHRAADDMFRLGALASPGVEAMAETGSTSALVGEMQANANVATVDVGSSIYGAGSRSFDVELRQDVSRVSLVTMLAPSPDWFVGVNSLPVFVDGVWESVVSADLEAYDAGTDSAPGFVHSNTDTDPAQPISGPVDTEFARADDEGRFGFVTITRLS</sequence>
<dbReference type="NCBIfam" id="NF038123">
    <property type="entry name" value="NF038123_dom"/>
    <property type="match status" value="1"/>
</dbReference>
<evidence type="ECO:0000256" key="1">
    <source>
        <dbReference type="SAM" id="SignalP"/>
    </source>
</evidence>
<evidence type="ECO:0000313" key="4">
    <source>
        <dbReference type="Proteomes" id="UP000011863"/>
    </source>
</evidence>
<evidence type="ECO:0000313" key="3">
    <source>
        <dbReference type="EMBL" id="BAN00794.1"/>
    </source>
</evidence>
<dbReference type="GO" id="GO:0007155">
    <property type="term" value="P:cell adhesion"/>
    <property type="evidence" value="ECO:0007669"/>
    <property type="project" value="TreeGrafter"/>
</dbReference>
<evidence type="ECO:0000259" key="2">
    <source>
        <dbReference type="PROSITE" id="PS51020"/>
    </source>
</evidence>
<keyword evidence="4" id="KW-1185">Reference proteome</keyword>
<dbReference type="PANTHER" id="PTHR11311:SF15">
    <property type="entry name" value="SPONDIN-2"/>
    <property type="match status" value="1"/>
</dbReference>
<dbReference type="PANTHER" id="PTHR11311">
    <property type="entry name" value="SPONDIN"/>
    <property type="match status" value="1"/>
</dbReference>
<dbReference type="InterPro" id="IPR009465">
    <property type="entry name" value="Spondin_N"/>
</dbReference>
<organism evidence="3 4">
    <name type="scientific">Ilumatobacter coccineus (strain NBRC 103263 / KCTC 29153 / YM16-304)</name>
    <dbReference type="NCBI Taxonomy" id="1313172"/>
    <lineage>
        <taxon>Bacteria</taxon>
        <taxon>Bacillati</taxon>
        <taxon>Actinomycetota</taxon>
        <taxon>Acidimicrobiia</taxon>
        <taxon>Acidimicrobiales</taxon>
        <taxon>Ilumatobacteraceae</taxon>
        <taxon>Ilumatobacter</taxon>
    </lineage>
</organism>
<reference evidence="3 4" key="1">
    <citation type="journal article" date="2013" name="Int. J. Syst. Evol. Microbiol.">
        <title>Ilumatobacter nonamiense sp. nov. and Ilumatobacter coccineum sp. nov., isolated from seashore sand.</title>
        <authorList>
            <person name="Matsumoto A."/>
            <person name="Kasai H."/>
            <person name="Matsuo Y."/>
            <person name="Shizuri Y."/>
            <person name="Ichikawa N."/>
            <person name="Fujita N."/>
            <person name="Omura S."/>
            <person name="Takahashi Y."/>
        </authorList>
    </citation>
    <scope>NUCLEOTIDE SEQUENCE [LARGE SCALE GENOMIC DNA]</scope>
    <source>
        <strain evidence="4">NBRC 103263 / KCTC 29153 / YM16-304</strain>
    </source>
</reference>
<dbReference type="Gene3D" id="2.60.40.2130">
    <property type="entry name" value="F-spondin domain"/>
    <property type="match status" value="1"/>
</dbReference>
<gene>
    <name evidence="3" type="ORF">YM304_04800</name>
</gene>
<proteinExistence type="predicted"/>
<dbReference type="InterPro" id="IPR038678">
    <property type="entry name" value="Spondin_N_sf"/>
</dbReference>
<dbReference type="InterPro" id="IPR051418">
    <property type="entry name" value="Spondin/Thrombospondin_T1"/>
</dbReference>
<dbReference type="Proteomes" id="UP000011863">
    <property type="component" value="Chromosome"/>
</dbReference>
<feature type="chain" id="PRO_5025381420" description="Spondin domain-containing protein" evidence="1">
    <location>
        <begin position="18"/>
        <end position="242"/>
    </location>
</feature>
<feature type="signal peptide" evidence="1">
    <location>
        <begin position="1"/>
        <end position="17"/>
    </location>
</feature>
<dbReference type="Pfam" id="PF06468">
    <property type="entry name" value="Spond_N"/>
    <property type="match status" value="1"/>
</dbReference>
<keyword evidence="1" id="KW-0732">Signal</keyword>
<protein>
    <recommendedName>
        <fullName evidence="2">Spondin domain-containing protein</fullName>
    </recommendedName>
</protein>
<dbReference type="PROSITE" id="PS51020">
    <property type="entry name" value="SPONDIN"/>
    <property type="match status" value="1"/>
</dbReference>
<name>A0A6C7DVU2_ILUCY</name>
<dbReference type="GO" id="GO:0031012">
    <property type="term" value="C:extracellular matrix"/>
    <property type="evidence" value="ECO:0007669"/>
    <property type="project" value="TreeGrafter"/>
</dbReference>
<dbReference type="KEGG" id="aym:YM304_04800"/>
<feature type="domain" description="Spondin" evidence="2">
    <location>
        <begin position="42"/>
        <end position="230"/>
    </location>
</feature>
<accession>A0A6C7DVU2</accession>